<comment type="caution">
    <text evidence="2">The sequence shown here is derived from an EMBL/GenBank/DDBJ whole genome shotgun (WGS) entry which is preliminary data.</text>
</comment>
<dbReference type="Proteomes" id="UP001152795">
    <property type="component" value="Unassembled WGS sequence"/>
</dbReference>
<evidence type="ECO:0000256" key="1">
    <source>
        <dbReference type="SAM" id="MobiDB-lite"/>
    </source>
</evidence>
<feature type="region of interest" description="Disordered" evidence="1">
    <location>
        <begin position="68"/>
        <end position="106"/>
    </location>
</feature>
<dbReference type="EMBL" id="CACRXK020000444">
    <property type="protein sequence ID" value="CAB3981919.1"/>
    <property type="molecule type" value="Genomic_DNA"/>
</dbReference>
<organism evidence="2 3">
    <name type="scientific">Paramuricea clavata</name>
    <name type="common">Red gorgonian</name>
    <name type="synonym">Violescent sea-whip</name>
    <dbReference type="NCBI Taxonomy" id="317549"/>
    <lineage>
        <taxon>Eukaryota</taxon>
        <taxon>Metazoa</taxon>
        <taxon>Cnidaria</taxon>
        <taxon>Anthozoa</taxon>
        <taxon>Octocorallia</taxon>
        <taxon>Malacalcyonacea</taxon>
        <taxon>Plexauridae</taxon>
        <taxon>Paramuricea</taxon>
    </lineage>
</organism>
<sequence length="201" mass="21855">MVKAMLDKLIEAVKSLKDGSDSQSETNTNVNQTSTEDAIDCLFPSIGTSRGSIASSRQKDGNALSLFNSNVNYAPKRRKRNGPSTSSSTSSCTAAKKKTPERKAGAQPNYNFVRAIGNKIVRVNNGPYTGKLLKHISNQGPVYIRSVIDVSGEDLKGWLGDKFEDESNDDESIMNPVFAMNDKRKVAASTTLQPQVPVEVR</sequence>
<reference evidence="2" key="1">
    <citation type="submission" date="2020-04" db="EMBL/GenBank/DDBJ databases">
        <authorList>
            <person name="Alioto T."/>
            <person name="Alioto T."/>
            <person name="Gomez Garrido J."/>
        </authorList>
    </citation>
    <scope>NUCLEOTIDE SEQUENCE</scope>
    <source>
        <strain evidence="2">A484AB</strain>
    </source>
</reference>
<gene>
    <name evidence="2" type="ORF">PACLA_8A038071</name>
</gene>
<dbReference type="OrthoDB" id="5987096at2759"/>
<keyword evidence="3" id="KW-1185">Reference proteome</keyword>
<name>A0A6S7FZU6_PARCT</name>
<feature type="compositionally biased region" description="Low complexity" evidence="1">
    <location>
        <begin position="84"/>
        <end position="94"/>
    </location>
</feature>
<dbReference type="AlphaFoldDB" id="A0A6S7FZU6"/>
<evidence type="ECO:0000313" key="3">
    <source>
        <dbReference type="Proteomes" id="UP001152795"/>
    </source>
</evidence>
<evidence type="ECO:0000313" key="2">
    <source>
        <dbReference type="EMBL" id="CAB3981919.1"/>
    </source>
</evidence>
<proteinExistence type="predicted"/>
<protein>
    <submittedName>
        <fullName evidence="2">Uncharacterized protein</fullName>
    </submittedName>
</protein>
<accession>A0A6S7FZU6</accession>